<evidence type="ECO:0000313" key="8">
    <source>
        <dbReference type="Proteomes" id="UP001358614"/>
    </source>
</evidence>
<dbReference type="GO" id="GO:0003747">
    <property type="term" value="F:translation release factor activity"/>
    <property type="evidence" value="ECO:0007669"/>
    <property type="project" value="InterPro"/>
</dbReference>
<dbReference type="GO" id="GO:0005739">
    <property type="term" value="C:mitochondrion"/>
    <property type="evidence" value="ECO:0007669"/>
    <property type="project" value="UniProtKB-SubCell"/>
</dbReference>
<dbReference type="SUPFAM" id="SSF75620">
    <property type="entry name" value="Release factor"/>
    <property type="match status" value="1"/>
</dbReference>
<dbReference type="GO" id="GO:0032543">
    <property type="term" value="P:mitochondrial translation"/>
    <property type="evidence" value="ECO:0007669"/>
    <property type="project" value="UniProtKB-ARBA"/>
</dbReference>
<dbReference type="Gene3D" id="3.30.160.20">
    <property type="match status" value="1"/>
</dbReference>
<evidence type="ECO:0000256" key="4">
    <source>
        <dbReference type="ARBA" id="ARBA00023128"/>
    </source>
</evidence>
<dbReference type="InterPro" id="IPR045853">
    <property type="entry name" value="Pep_chain_release_fac_I_sf"/>
</dbReference>
<evidence type="ECO:0000259" key="6">
    <source>
        <dbReference type="Pfam" id="PF00472"/>
    </source>
</evidence>
<dbReference type="EMBL" id="CP144089">
    <property type="protein sequence ID" value="WWD03355.1"/>
    <property type="molecule type" value="Genomic_DNA"/>
</dbReference>
<name>A0AAX4KCW3_9TREE</name>
<dbReference type="Proteomes" id="UP001358614">
    <property type="component" value="Chromosome 1"/>
</dbReference>
<gene>
    <name evidence="7" type="ORF">V865_001407</name>
</gene>
<organism evidence="7 8">
    <name type="scientific">Kwoniella europaea PYCC6329</name>
    <dbReference type="NCBI Taxonomy" id="1423913"/>
    <lineage>
        <taxon>Eukaryota</taxon>
        <taxon>Fungi</taxon>
        <taxon>Dikarya</taxon>
        <taxon>Basidiomycota</taxon>
        <taxon>Agaricomycotina</taxon>
        <taxon>Tremellomycetes</taxon>
        <taxon>Tremellales</taxon>
        <taxon>Cryptococcaceae</taxon>
        <taxon>Kwoniella</taxon>
    </lineage>
</organism>
<dbReference type="InterPro" id="IPR052405">
    <property type="entry name" value="Mito_Transl_Release_Factor"/>
</dbReference>
<dbReference type="KEGG" id="ker:91100211"/>
<sequence>MQVIRPVIRNLPTREIAPKVNPTRLGPAVGCSYWRYRTFATRPQHDEQKEEIDDGDLFGDSGDGTSHLVRDIDQEDPNTDLVDFEESITGPSHQGEDTSSSKDQLLHRPKLPTSIKRLNRILSRQRAVEIPEHELDEKFVRGRGPGGQAINKTNSSVSLTHIPTGIRIQAQPTRSREENRKVARKILGERLEVLRTTGQLPGYDIAGVVVDIPQDEGLMRSKKETKKFEEKVLSGAYTKKEVKEEKLRIRKLNKKKKAKRKYGKKGEGEVEGEEESDLGIDGEGGMVDVANNSTRV</sequence>
<feature type="compositionally biased region" description="Basic residues" evidence="5">
    <location>
        <begin position="253"/>
        <end position="263"/>
    </location>
</feature>
<keyword evidence="8" id="KW-1185">Reference proteome</keyword>
<feature type="compositionally biased region" description="Basic and acidic residues" evidence="5">
    <location>
        <begin position="94"/>
        <end position="106"/>
    </location>
</feature>
<feature type="domain" description="Prokaryotic-type class I peptide chain release factors" evidence="6">
    <location>
        <begin position="127"/>
        <end position="192"/>
    </location>
</feature>
<dbReference type="AlphaFoldDB" id="A0AAX4KCW3"/>
<feature type="region of interest" description="Disordered" evidence="5">
    <location>
        <begin position="253"/>
        <end position="296"/>
    </location>
</feature>
<comment type="subcellular location">
    <subcellularLocation>
        <location evidence="1">Mitochondrion</location>
    </subcellularLocation>
</comment>
<dbReference type="RefSeq" id="XP_066081322.1">
    <property type="nucleotide sequence ID" value="XM_066225225.1"/>
</dbReference>
<dbReference type="FunFam" id="3.30.160.20:FF:000065">
    <property type="entry name" value="Peptidyl-tRNA hydrolase domain protein"/>
    <property type="match status" value="1"/>
</dbReference>
<dbReference type="InterPro" id="IPR000352">
    <property type="entry name" value="Pep_chain_release_fac_I"/>
</dbReference>
<feature type="compositionally biased region" description="Acidic residues" evidence="5">
    <location>
        <begin position="269"/>
        <end position="280"/>
    </location>
</feature>
<dbReference type="GeneID" id="91100211"/>
<dbReference type="PANTHER" id="PTHR46203">
    <property type="entry name" value="PROBABLE PEPTIDE CHAIN RELEASE FACTOR C12ORF65"/>
    <property type="match status" value="1"/>
</dbReference>
<feature type="compositionally biased region" description="Acidic residues" evidence="5">
    <location>
        <begin position="73"/>
        <end position="86"/>
    </location>
</feature>
<evidence type="ECO:0000256" key="3">
    <source>
        <dbReference type="ARBA" id="ARBA00022946"/>
    </source>
</evidence>
<keyword evidence="4" id="KW-0496">Mitochondrion</keyword>
<comment type="similarity">
    <text evidence="2">Belongs to the prokaryotic/mitochondrial release factor family.</text>
</comment>
<keyword evidence="3" id="KW-0809">Transit peptide</keyword>
<dbReference type="PANTHER" id="PTHR46203:SF1">
    <property type="entry name" value="MITOCHONDRIAL TRANSLATION RELEASE FACTOR IN RESCUE"/>
    <property type="match status" value="1"/>
</dbReference>
<reference evidence="7 8" key="1">
    <citation type="submission" date="2024-01" db="EMBL/GenBank/DDBJ databases">
        <title>Comparative genomics of Cryptococcus and Kwoniella reveals pathogenesis evolution and contrasting modes of karyotype evolution via chromosome fusion or intercentromeric recombination.</title>
        <authorList>
            <person name="Coelho M.A."/>
            <person name="David-Palma M."/>
            <person name="Shea T."/>
            <person name="Bowers K."/>
            <person name="McGinley-Smith S."/>
            <person name="Mohammad A.W."/>
            <person name="Gnirke A."/>
            <person name="Yurkov A.M."/>
            <person name="Nowrousian M."/>
            <person name="Sun S."/>
            <person name="Cuomo C.A."/>
            <person name="Heitman J."/>
        </authorList>
    </citation>
    <scope>NUCLEOTIDE SEQUENCE [LARGE SCALE GENOMIC DNA]</scope>
    <source>
        <strain evidence="7 8">PYCC6329</strain>
    </source>
</reference>
<proteinExistence type="inferred from homology"/>
<evidence type="ECO:0000256" key="1">
    <source>
        <dbReference type="ARBA" id="ARBA00004173"/>
    </source>
</evidence>
<protein>
    <recommendedName>
        <fullName evidence="6">Prokaryotic-type class I peptide chain release factors domain-containing protein</fullName>
    </recommendedName>
</protein>
<evidence type="ECO:0000313" key="7">
    <source>
        <dbReference type="EMBL" id="WWD03355.1"/>
    </source>
</evidence>
<accession>A0AAX4KCW3</accession>
<evidence type="ECO:0000256" key="2">
    <source>
        <dbReference type="ARBA" id="ARBA00010835"/>
    </source>
</evidence>
<evidence type="ECO:0000256" key="5">
    <source>
        <dbReference type="SAM" id="MobiDB-lite"/>
    </source>
</evidence>
<feature type="region of interest" description="Disordered" evidence="5">
    <location>
        <begin position="42"/>
        <end position="109"/>
    </location>
</feature>
<dbReference type="Pfam" id="PF00472">
    <property type="entry name" value="RF-1"/>
    <property type="match status" value="1"/>
</dbReference>